<evidence type="ECO:0000256" key="3">
    <source>
        <dbReference type="ARBA" id="ARBA00022603"/>
    </source>
</evidence>
<feature type="compositionally biased region" description="Polar residues" evidence="7">
    <location>
        <begin position="698"/>
        <end position="714"/>
    </location>
</feature>
<dbReference type="InterPro" id="IPR050903">
    <property type="entry name" value="Bact_Chemotaxis_MeTrfase"/>
</dbReference>
<evidence type="ECO:0000313" key="11">
    <source>
        <dbReference type="EMBL" id="MBB4249040.1"/>
    </source>
</evidence>
<evidence type="ECO:0000256" key="1">
    <source>
        <dbReference type="ARBA" id="ARBA00001541"/>
    </source>
</evidence>
<evidence type="ECO:0000259" key="10">
    <source>
        <dbReference type="PROSITE" id="PS50123"/>
    </source>
</evidence>
<keyword evidence="5" id="KW-0949">S-adenosyl-L-methionine</keyword>
<dbReference type="Gene3D" id="3.40.50.180">
    <property type="entry name" value="Methylesterase CheB, C-terminal domain"/>
    <property type="match status" value="1"/>
</dbReference>
<keyword evidence="6" id="KW-0145">Chemotaxis</keyword>
<dbReference type="InterPro" id="IPR022642">
    <property type="entry name" value="CheR_C"/>
</dbReference>
<feature type="domain" description="PAC" evidence="8">
    <location>
        <begin position="815"/>
        <end position="865"/>
    </location>
</feature>
<keyword evidence="11" id="KW-0131">Cell cycle</keyword>
<dbReference type="GO" id="GO:0005737">
    <property type="term" value="C:cytoplasm"/>
    <property type="evidence" value="ECO:0007669"/>
    <property type="project" value="InterPro"/>
</dbReference>
<protein>
    <recommendedName>
        <fullName evidence="2">protein-glutamate O-methyltransferase</fullName>
        <ecNumber evidence="2">2.1.1.80</ecNumber>
    </recommendedName>
</protein>
<comment type="catalytic activity">
    <reaction evidence="1">
        <text>L-glutamyl-[protein] + S-adenosyl-L-methionine = [protein]-L-glutamate 5-O-methyl ester + S-adenosyl-L-homocysteine</text>
        <dbReference type="Rhea" id="RHEA:24452"/>
        <dbReference type="Rhea" id="RHEA-COMP:10208"/>
        <dbReference type="Rhea" id="RHEA-COMP:10311"/>
        <dbReference type="ChEBI" id="CHEBI:29973"/>
        <dbReference type="ChEBI" id="CHEBI:57856"/>
        <dbReference type="ChEBI" id="CHEBI:59789"/>
        <dbReference type="ChEBI" id="CHEBI:82795"/>
        <dbReference type="EC" id="2.1.1.80"/>
    </reaction>
</comment>
<dbReference type="InterPro" id="IPR029063">
    <property type="entry name" value="SAM-dependent_MTases_sf"/>
</dbReference>
<dbReference type="GO" id="GO:0032259">
    <property type="term" value="P:methylation"/>
    <property type="evidence" value="ECO:0007669"/>
    <property type="project" value="UniProtKB-KW"/>
</dbReference>
<dbReference type="RefSeq" id="WP_153116265.1">
    <property type="nucleotide sequence ID" value="NZ_JACIGE010000017.1"/>
</dbReference>
<keyword evidence="4" id="KW-0808">Transferase</keyword>
<dbReference type="CDD" id="cd16434">
    <property type="entry name" value="CheB-CheR_fusion"/>
    <property type="match status" value="1"/>
</dbReference>
<feature type="active site" evidence="6">
    <location>
        <position position="159"/>
    </location>
</feature>
<dbReference type="SMART" id="SM00138">
    <property type="entry name" value="MeTrc"/>
    <property type="match status" value="1"/>
</dbReference>
<dbReference type="InterPro" id="IPR000673">
    <property type="entry name" value="Sig_transdc_resp-reg_Me-estase"/>
</dbReference>
<feature type="domain" description="CheR-type methyltransferase" evidence="10">
    <location>
        <begin position="235"/>
        <end position="508"/>
    </location>
</feature>
<gene>
    <name evidence="11" type="ORF">GGD90_003443</name>
</gene>
<dbReference type="AlphaFoldDB" id="A0A840GDW2"/>
<dbReference type="GO" id="GO:0008983">
    <property type="term" value="F:protein-glutamate O-methyltransferase activity"/>
    <property type="evidence" value="ECO:0007669"/>
    <property type="project" value="UniProtKB-EC"/>
</dbReference>
<evidence type="ECO:0000256" key="5">
    <source>
        <dbReference type="ARBA" id="ARBA00022691"/>
    </source>
</evidence>
<dbReference type="EC" id="2.1.1.80" evidence="2"/>
<dbReference type="InterPro" id="IPR000700">
    <property type="entry name" value="PAS-assoc_C"/>
</dbReference>
<feature type="active site" evidence="6">
    <location>
        <position position="67"/>
    </location>
</feature>
<evidence type="ECO:0000259" key="8">
    <source>
        <dbReference type="PROSITE" id="PS50113"/>
    </source>
</evidence>
<evidence type="ECO:0000256" key="4">
    <source>
        <dbReference type="ARBA" id="ARBA00022679"/>
    </source>
</evidence>
<dbReference type="SUPFAM" id="SSF47757">
    <property type="entry name" value="Chemotaxis receptor methyltransferase CheR, N-terminal domain"/>
    <property type="match status" value="1"/>
</dbReference>
<dbReference type="InterPro" id="IPR036804">
    <property type="entry name" value="CheR_N_sf"/>
</dbReference>
<dbReference type="CDD" id="cd00130">
    <property type="entry name" value="PAS"/>
    <property type="match status" value="1"/>
</dbReference>
<dbReference type="SUPFAM" id="SSF52738">
    <property type="entry name" value="Methylesterase CheB, C-terminal domain"/>
    <property type="match status" value="1"/>
</dbReference>
<dbReference type="InterPro" id="IPR000014">
    <property type="entry name" value="PAS"/>
</dbReference>
<accession>A0A840GDW2</accession>
<keyword evidence="11" id="KW-0132">Cell division</keyword>
<dbReference type="PROSITE" id="PS50123">
    <property type="entry name" value="CHER"/>
    <property type="match status" value="1"/>
</dbReference>
<dbReference type="InterPro" id="IPR035909">
    <property type="entry name" value="CheB_C"/>
</dbReference>
<dbReference type="GO" id="GO:0006935">
    <property type="term" value="P:chemotaxis"/>
    <property type="evidence" value="ECO:0007669"/>
    <property type="project" value="UniProtKB-UniRule"/>
</dbReference>
<dbReference type="InterPro" id="IPR035965">
    <property type="entry name" value="PAS-like_dom_sf"/>
</dbReference>
<dbReference type="PROSITE" id="PS50113">
    <property type="entry name" value="PAC"/>
    <property type="match status" value="1"/>
</dbReference>
<sequence>MSDLITPPPAASLATALDVESFAGNTSGQTDLPVVGIGCSAGGLEALEKFLTHVPPDSGWAIVVIQHLSPDHVSALPGLLQRLTPMRVFEALDGALIEPNCVYVIPPDKDLSLLHGKLRLLEQMSVNGLRLPIDFFLRSLANDRKEKAIGVILSGMGSDGAFGLRAIKEKGGLTLTQEPASAQADSMPRSAIDAGVADIVALPESLPARIADYLQHPVHDGGSPRGPRPDIVSGLDKIVILLRDRSGNDFSLYKSNTLSRRVERRMAVNQIASIDAYARYLRSNPQELDLLFRELLIGVTSFFRDPEVWEYLRTQAIPYLFAQHPAGKTLRAWVSPCSTGEEAYSLAMVFQEALAESKPEASFKLQIYATDLDGEAIGLARRGHYPDNICADVSAERLARHFVADDAGGFRISKSIRDMVVFAPQNIIADPPFTKLDLLCCRNLLIYFGAQLQERLLPLFYYALNPGGLLLLGSAESVGNFANLFAPANAKARVFRRQEQTLLVANLDFPRRAPVEGDAPGKKLPPDRQENLGQLADQFIQQNWAPAAVLVNEDGDIVYISGRTGKYLEPAAGKTNINIYAMAREGLREAIAGVVLKALRVGQPIHLNKLRISSEGGIQIVDVIVQAVEKPEALRGRVLIVFKDVPAQPGQRKGRGKAARDDGSCAELMLELQQTREALQVTHEEMQTTVEELKSSNEELQSTNEELQSTNEELTTSKEELQSLNEELQTVNAELQAKVDDLTWVRNDMSNLLNSTEIATVFLNNEMKLRRFTTHATRLFKLIPGDVGRPLSHVVTDLDYPQLKDDANEVLRTLVFQEKPVVTHDGRWFRVRIMPYRTQDNVIDGVVITFTDITEIKQLEAELRTRGD</sequence>
<dbReference type="Pfam" id="PF03705">
    <property type="entry name" value="CheR_N"/>
    <property type="match status" value="1"/>
</dbReference>
<keyword evidence="3 11" id="KW-0489">Methyltransferase</keyword>
<evidence type="ECO:0000259" key="9">
    <source>
        <dbReference type="PROSITE" id="PS50122"/>
    </source>
</evidence>
<dbReference type="EMBL" id="JACIGE010000017">
    <property type="protein sequence ID" value="MBB4249040.1"/>
    <property type="molecule type" value="Genomic_DNA"/>
</dbReference>
<dbReference type="SUPFAM" id="SSF53335">
    <property type="entry name" value="S-adenosyl-L-methionine-dependent methyltransferases"/>
    <property type="match status" value="1"/>
</dbReference>
<dbReference type="Pfam" id="PF01739">
    <property type="entry name" value="CheR"/>
    <property type="match status" value="1"/>
</dbReference>
<dbReference type="Pfam" id="PF13596">
    <property type="entry name" value="PAS_10"/>
    <property type="match status" value="1"/>
</dbReference>
<dbReference type="PRINTS" id="PR00996">
    <property type="entry name" value="CHERMTFRASE"/>
</dbReference>
<name>A0A840GDW2_RHOTE</name>
<dbReference type="OrthoDB" id="9816309at2"/>
<evidence type="ECO:0000313" key="12">
    <source>
        <dbReference type="Proteomes" id="UP000587070"/>
    </source>
</evidence>
<organism evidence="11 12">
    <name type="scientific">Rhodocyclus tenuis</name>
    <name type="common">Rhodospirillum tenue</name>
    <dbReference type="NCBI Taxonomy" id="1066"/>
    <lineage>
        <taxon>Bacteria</taxon>
        <taxon>Pseudomonadati</taxon>
        <taxon>Pseudomonadota</taxon>
        <taxon>Betaproteobacteria</taxon>
        <taxon>Rhodocyclales</taxon>
        <taxon>Rhodocyclaceae</taxon>
        <taxon>Rhodocyclus</taxon>
    </lineage>
</organism>
<dbReference type="InterPro" id="IPR022641">
    <property type="entry name" value="CheR_N"/>
</dbReference>
<comment type="caution">
    <text evidence="11">The sequence shown here is derived from an EMBL/GenBank/DDBJ whole genome shotgun (WGS) entry which is preliminary data.</text>
</comment>
<keyword evidence="6" id="KW-0378">Hydrolase</keyword>
<dbReference type="Gene3D" id="3.30.450.20">
    <property type="entry name" value="PAS domain"/>
    <property type="match status" value="1"/>
</dbReference>
<reference evidence="11 12" key="1">
    <citation type="submission" date="2020-08" db="EMBL/GenBank/DDBJ databases">
        <title>Genome sequencing of Purple Non-Sulfur Bacteria from various extreme environments.</title>
        <authorList>
            <person name="Mayer M."/>
        </authorList>
    </citation>
    <scope>NUCLEOTIDE SEQUENCE [LARGE SCALE GENOMIC DNA]</scope>
    <source>
        <strain evidence="11 12">2761</strain>
    </source>
</reference>
<dbReference type="Pfam" id="PF01339">
    <property type="entry name" value="CheB_methylest"/>
    <property type="match status" value="1"/>
</dbReference>
<dbReference type="InterPro" id="IPR000780">
    <property type="entry name" value="CheR_MeTrfase"/>
</dbReference>
<dbReference type="PANTHER" id="PTHR24422">
    <property type="entry name" value="CHEMOTAXIS PROTEIN METHYLTRANSFERASE"/>
    <property type="match status" value="1"/>
</dbReference>
<feature type="active site" evidence="6">
    <location>
        <position position="40"/>
    </location>
</feature>
<evidence type="ECO:0000256" key="7">
    <source>
        <dbReference type="SAM" id="MobiDB-lite"/>
    </source>
</evidence>
<dbReference type="SUPFAM" id="SSF55785">
    <property type="entry name" value="PYP-like sensor domain (PAS domain)"/>
    <property type="match status" value="1"/>
</dbReference>
<dbReference type="Gene3D" id="3.40.50.150">
    <property type="entry name" value="Vaccinia Virus protein VP39"/>
    <property type="match status" value="1"/>
</dbReference>
<feature type="domain" description="CheB-type methylesterase" evidence="9">
    <location>
        <begin position="28"/>
        <end position="217"/>
    </location>
</feature>
<dbReference type="GO" id="GO:0008984">
    <property type="term" value="F:protein-glutamate methylesterase activity"/>
    <property type="evidence" value="ECO:0007669"/>
    <property type="project" value="InterPro"/>
</dbReference>
<dbReference type="PANTHER" id="PTHR24422:SF27">
    <property type="entry name" value="PROTEIN-GLUTAMATE O-METHYLTRANSFERASE"/>
    <property type="match status" value="1"/>
</dbReference>
<dbReference type="GO" id="GO:0051301">
    <property type="term" value="P:cell division"/>
    <property type="evidence" value="ECO:0007669"/>
    <property type="project" value="UniProtKB-KW"/>
</dbReference>
<feature type="region of interest" description="Disordered" evidence="7">
    <location>
        <begin position="692"/>
        <end position="717"/>
    </location>
</feature>
<dbReference type="GO" id="GO:0000156">
    <property type="term" value="F:phosphorelay response regulator activity"/>
    <property type="evidence" value="ECO:0007669"/>
    <property type="project" value="InterPro"/>
</dbReference>
<dbReference type="PROSITE" id="PS50122">
    <property type="entry name" value="CHEB"/>
    <property type="match status" value="1"/>
</dbReference>
<proteinExistence type="predicted"/>
<dbReference type="Proteomes" id="UP000587070">
    <property type="component" value="Unassembled WGS sequence"/>
</dbReference>
<dbReference type="Gene3D" id="1.10.155.10">
    <property type="entry name" value="Chemotaxis receptor methyltransferase CheR, N-terminal domain"/>
    <property type="match status" value="1"/>
</dbReference>
<evidence type="ECO:0000256" key="6">
    <source>
        <dbReference type="PROSITE-ProRule" id="PRU00050"/>
    </source>
</evidence>
<evidence type="ECO:0000256" key="2">
    <source>
        <dbReference type="ARBA" id="ARBA00012534"/>
    </source>
</evidence>
<keyword evidence="12" id="KW-1185">Reference proteome</keyword>